<dbReference type="Gene3D" id="3.30.420.40">
    <property type="match status" value="2"/>
</dbReference>
<dbReference type="GO" id="GO:0005829">
    <property type="term" value="C:cytosol"/>
    <property type="evidence" value="ECO:0007669"/>
    <property type="project" value="TreeGrafter"/>
</dbReference>
<evidence type="ECO:0000313" key="8">
    <source>
        <dbReference type="EMBL" id="MCS3902751.1"/>
    </source>
</evidence>
<dbReference type="Pfam" id="PF00814">
    <property type="entry name" value="TsaD"/>
    <property type="match status" value="1"/>
</dbReference>
<dbReference type="PANTHER" id="PTHR11735">
    <property type="entry name" value="TRNA N6-ADENOSINE THREONYLCARBAMOYLTRANSFERASE"/>
    <property type="match status" value="1"/>
</dbReference>
<protein>
    <recommendedName>
        <fullName evidence="3">tRNA threonylcarbamoyladenosine biosynthesis protein TsaB</fullName>
    </recommendedName>
    <alternativeName>
        <fullName evidence="6">t(6)A37 threonylcarbamoyladenosine biosynthesis protein TsaB</fullName>
    </alternativeName>
</protein>
<comment type="caution">
    <text evidence="8">The sequence shown here is derived from an EMBL/GenBank/DDBJ whole genome shotgun (WGS) entry which is preliminary data.</text>
</comment>
<comment type="subcellular location">
    <subcellularLocation>
        <location evidence="1">Cytoplasm</location>
    </subcellularLocation>
</comment>
<dbReference type="RefSeq" id="WP_259054331.1">
    <property type="nucleotide sequence ID" value="NZ_JANUCT010000004.1"/>
</dbReference>
<evidence type="ECO:0000256" key="1">
    <source>
        <dbReference type="ARBA" id="ARBA00004496"/>
    </source>
</evidence>
<feature type="domain" description="Gcp-like" evidence="7">
    <location>
        <begin position="28"/>
        <end position="146"/>
    </location>
</feature>
<evidence type="ECO:0000313" key="9">
    <source>
        <dbReference type="Proteomes" id="UP001204445"/>
    </source>
</evidence>
<dbReference type="InterPro" id="IPR000905">
    <property type="entry name" value="Gcp-like_dom"/>
</dbReference>
<dbReference type="FunFam" id="3.30.420.40:FF:000097">
    <property type="entry name" value="tRNA threonylcarbamoyladenosine biosynthesis protein TsaB"/>
    <property type="match status" value="1"/>
</dbReference>
<dbReference type="SUPFAM" id="SSF53067">
    <property type="entry name" value="Actin-like ATPase domain"/>
    <property type="match status" value="2"/>
</dbReference>
<evidence type="ECO:0000256" key="5">
    <source>
        <dbReference type="ARBA" id="ARBA00022694"/>
    </source>
</evidence>
<keyword evidence="9" id="KW-1185">Reference proteome</keyword>
<gene>
    <name evidence="8" type="ORF">J2T55_000755</name>
</gene>
<sequence>MKLLAIETATEACSAALWLDGDIHERFEFAPRRHTELILPMVDSLLAAAGLRSADMDGFVYGCGPGSFTGVRIATGVVQGLALAADRPVVAVSTLAALSQTLIEHDQPVLAALDARMDEVYWGCYLPADSGMQLQGAEHVCSPETVPLPETRQWLAAGSGWYSYAERLRARLPALDITVVADVWPRAAASVALAARNWTAGRVLTAAQARPTYLRDRVAQVKQST</sequence>
<dbReference type="GO" id="GO:0002949">
    <property type="term" value="P:tRNA threonylcarbamoyladenosine modification"/>
    <property type="evidence" value="ECO:0007669"/>
    <property type="project" value="InterPro"/>
</dbReference>
<dbReference type="EMBL" id="JANUCT010000004">
    <property type="protein sequence ID" value="MCS3902751.1"/>
    <property type="molecule type" value="Genomic_DNA"/>
</dbReference>
<dbReference type="AlphaFoldDB" id="A0AAE3HI37"/>
<accession>A0AAE3HI37</accession>
<proteinExistence type="inferred from homology"/>
<evidence type="ECO:0000259" key="7">
    <source>
        <dbReference type="Pfam" id="PF00814"/>
    </source>
</evidence>
<dbReference type="CDD" id="cd24032">
    <property type="entry name" value="ASKHA_NBD_TsaB"/>
    <property type="match status" value="1"/>
</dbReference>
<dbReference type="Proteomes" id="UP001204445">
    <property type="component" value="Unassembled WGS sequence"/>
</dbReference>
<keyword evidence="5" id="KW-0819">tRNA processing</keyword>
<dbReference type="PANTHER" id="PTHR11735:SF11">
    <property type="entry name" value="TRNA THREONYLCARBAMOYLADENOSINE BIOSYNTHESIS PROTEIN TSAB"/>
    <property type="match status" value="1"/>
</dbReference>
<evidence type="ECO:0000256" key="2">
    <source>
        <dbReference type="ARBA" id="ARBA00010493"/>
    </source>
</evidence>
<keyword evidence="4" id="KW-0963">Cytoplasm</keyword>
<evidence type="ECO:0000256" key="4">
    <source>
        <dbReference type="ARBA" id="ARBA00022490"/>
    </source>
</evidence>
<name>A0AAE3HI37_9GAMM</name>
<dbReference type="NCBIfam" id="TIGR03725">
    <property type="entry name" value="T6A_YeaZ"/>
    <property type="match status" value="1"/>
</dbReference>
<evidence type="ECO:0000256" key="3">
    <source>
        <dbReference type="ARBA" id="ARBA00019012"/>
    </source>
</evidence>
<dbReference type="InterPro" id="IPR022496">
    <property type="entry name" value="T6A_TsaB"/>
</dbReference>
<dbReference type="InterPro" id="IPR043129">
    <property type="entry name" value="ATPase_NBD"/>
</dbReference>
<evidence type="ECO:0000256" key="6">
    <source>
        <dbReference type="ARBA" id="ARBA00032446"/>
    </source>
</evidence>
<comment type="similarity">
    <text evidence="2">Belongs to the KAE1 / TsaD family. TsaB subfamily.</text>
</comment>
<reference evidence="8" key="1">
    <citation type="submission" date="2022-08" db="EMBL/GenBank/DDBJ databases">
        <title>Genomic Encyclopedia of Type Strains, Phase III (KMG-III): the genomes of soil and plant-associated and newly described type strains.</title>
        <authorList>
            <person name="Whitman W."/>
        </authorList>
    </citation>
    <scope>NUCLEOTIDE SEQUENCE</scope>
    <source>
        <strain evidence="8">HMT 1</strain>
    </source>
</reference>
<organism evidence="8 9">
    <name type="scientific">Methylohalomonas lacus</name>
    <dbReference type="NCBI Taxonomy" id="398773"/>
    <lineage>
        <taxon>Bacteria</taxon>
        <taxon>Pseudomonadati</taxon>
        <taxon>Pseudomonadota</taxon>
        <taxon>Gammaproteobacteria</taxon>
        <taxon>Methylohalomonadales</taxon>
        <taxon>Methylohalomonadaceae</taxon>
        <taxon>Methylohalomonas</taxon>
    </lineage>
</organism>